<protein>
    <submittedName>
        <fullName evidence="1">Uncharacterized protein</fullName>
    </submittedName>
</protein>
<evidence type="ECO:0000313" key="2">
    <source>
        <dbReference type="Proteomes" id="UP000448292"/>
    </source>
</evidence>
<name>A0A7M3MJY5_9BACT</name>
<accession>A0A7M3MJY5</accession>
<sequence length="103" mass="11178">MSTAADNATTQLFSPFTPMEDPNRAMYALGVLFRVNLADLAAGEATEGMVRYPGPLRRLGLRVNAGQQVRIVGLDGGLRVELRNGEGVEGRRVKDGYAWTKTP</sequence>
<proteinExistence type="predicted"/>
<keyword evidence="2" id="KW-1185">Reference proteome</keyword>
<comment type="caution">
    <text evidence="1">The sequence shown here is derived from an EMBL/GenBank/DDBJ whole genome shotgun (WGS) entry which is preliminary data.</text>
</comment>
<dbReference type="EMBL" id="QMIE01000001">
    <property type="protein sequence ID" value="TVM19741.1"/>
    <property type="molecule type" value="Genomic_DNA"/>
</dbReference>
<dbReference type="Proteomes" id="UP000448292">
    <property type="component" value="Unassembled WGS sequence"/>
</dbReference>
<gene>
    <name evidence="1" type="ORF">DPQ33_00450</name>
</gene>
<dbReference type="AlphaFoldDB" id="A0A7M3MJY5"/>
<organism evidence="1 2">
    <name type="scientific">Oceanidesulfovibrio indonesiensis</name>
    <dbReference type="NCBI Taxonomy" id="54767"/>
    <lineage>
        <taxon>Bacteria</taxon>
        <taxon>Pseudomonadati</taxon>
        <taxon>Thermodesulfobacteriota</taxon>
        <taxon>Desulfovibrionia</taxon>
        <taxon>Desulfovibrionales</taxon>
        <taxon>Desulfovibrionaceae</taxon>
        <taxon>Oceanidesulfovibrio</taxon>
    </lineage>
</organism>
<evidence type="ECO:0000313" key="1">
    <source>
        <dbReference type="EMBL" id="TVM19741.1"/>
    </source>
</evidence>
<reference evidence="1 2" key="1">
    <citation type="submission" date="2018-06" db="EMBL/GenBank/DDBJ databases">
        <title>Complete genome of Desulfovibrio indonesiensis P37SLT.</title>
        <authorList>
            <person name="Crispim J.S."/>
            <person name="Vidigal P.M.P."/>
            <person name="Silva L.C.F."/>
            <person name="Laguardia C.N."/>
            <person name="Araujo L.C."/>
            <person name="Dias R.S."/>
            <person name="Sousa M.P."/>
            <person name="Paula S.O."/>
            <person name="Silva C."/>
        </authorList>
    </citation>
    <scope>NUCLEOTIDE SEQUENCE [LARGE SCALE GENOMIC DNA]</scope>
    <source>
        <strain evidence="1 2">P37SLT</strain>
    </source>
</reference>